<dbReference type="AlphaFoldDB" id="A0A8H6ZCF3"/>
<accession>A0A8H6ZCF3</accession>
<dbReference type="OrthoDB" id="3365698at2759"/>
<keyword evidence="2" id="KW-1185">Reference proteome</keyword>
<comment type="caution">
    <text evidence="1">The sequence shown here is derived from an EMBL/GenBank/DDBJ whole genome shotgun (WGS) entry which is preliminary data.</text>
</comment>
<name>A0A8H6ZCF3_9AGAR</name>
<gene>
    <name evidence="1" type="ORF">MSAN_00064300</name>
</gene>
<dbReference type="Gene3D" id="3.80.10.10">
    <property type="entry name" value="Ribonuclease Inhibitor"/>
    <property type="match status" value="1"/>
</dbReference>
<dbReference type="Proteomes" id="UP000623467">
    <property type="component" value="Unassembled WGS sequence"/>
</dbReference>
<dbReference type="SUPFAM" id="SSF52047">
    <property type="entry name" value="RNI-like"/>
    <property type="match status" value="1"/>
</dbReference>
<protein>
    <submittedName>
        <fullName evidence="1">F-box domain-containing protein</fullName>
    </submittedName>
</protein>
<evidence type="ECO:0000313" key="2">
    <source>
        <dbReference type="Proteomes" id="UP000623467"/>
    </source>
</evidence>
<proteinExistence type="predicted"/>
<reference evidence="1" key="1">
    <citation type="submission" date="2020-05" db="EMBL/GenBank/DDBJ databases">
        <title>Mycena genomes resolve the evolution of fungal bioluminescence.</title>
        <authorList>
            <person name="Tsai I.J."/>
        </authorList>
    </citation>
    <scope>NUCLEOTIDE SEQUENCE</scope>
    <source>
        <strain evidence="1">160909Yilan</strain>
    </source>
</reference>
<organism evidence="1 2">
    <name type="scientific">Mycena sanguinolenta</name>
    <dbReference type="NCBI Taxonomy" id="230812"/>
    <lineage>
        <taxon>Eukaryota</taxon>
        <taxon>Fungi</taxon>
        <taxon>Dikarya</taxon>
        <taxon>Basidiomycota</taxon>
        <taxon>Agaricomycotina</taxon>
        <taxon>Agaricomycetes</taxon>
        <taxon>Agaricomycetidae</taxon>
        <taxon>Agaricales</taxon>
        <taxon>Marasmiineae</taxon>
        <taxon>Mycenaceae</taxon>
        <taxon>Mycena</taxon>
    </lineage>
</organism>
<sequence length="525" mass="59220">MSLFEIQNPRIRARLRYNILPSDLEKSTIQDSIHIAQLRLAEVEAQDRTDDSAAALRRYISEYSSLLAPIRRLSVEVLQLILIHPDIHGWEWIGSDRVTLYRTEAIGGVSHRWREVTRATPILWSSFQIPLHRRNLYDLQHLFRPTRIRLKLSKNAPLSITFAPSKDDFPGDENVNKPLQHARAVAKITAELLLHAERWSHITLPLDHEFLALLSSAQGRLPWLESLGFVGSVRNKDELEKNLKIFEAAPKLRSLALSNGRSLESLSALPWSQLTRITALHEFGFATEKLLKQSPELQRIVLYNRPDPSSNSNHAQISPKLRTVVFNGAQSTHDPIMTAFASMETPELEEIYLLNCWAWNPSSIPSLLKQSNCSLATLVLEQCRIRPAELLAFFPAIRTLQTLVLVDNAGNTVSNLVLDGLTPTPDVVLLPMLHTFVLRGSYLCSTDRLLMLLESRMRSQQCPIINVNIGLRDRELLASHLDRIAALPGKVAVTHLPPVWSICTGSPWQSAAYLDLMPELLEATP</sequence>
<evidence type="ECO:0000313" key="1">
    <source>
        <dbReference type="EMBL" id="KAF7376485.1"/>
    </source>
</evidence>
<dbReference type="EMBL" id="JACAZH010000001">
    <property type="protein sequence ID" value="KAF7376485.1"/>
    <property type="molecule type" value="Genomic_DNA"/>
</dbReference>
<dbReference type="InterPro" id="IPR032675">
    <property type="entry name" value="LRR_dom_sf"/>
</dbReference>